<gene>
    <name evidence="2" type="ORF">PAPOLLO_LOCUS26057</name>
</gene>
<dbReference type="GO" id="GO:0006893">
    <property type="term" value="P:Golgi to plasma membrane transport"/>
    <property type="evidence" value="ECO:0007669"/>
    <property type="project" value="TreeGrafter"/>
</dbReference>
<keyword evidence="3" id="KW-1185">Reference proteome</keyword>
<organism evidence="2 3">
    <name type="scientific">Parnassius apollo</name>
    <name type="common">Apollo butterfly</name>
    <name type="synonym">Papilio apollo</name>
    <dbReference type="NCBI Taxonomy" id="110799"/>
    <lineage>
        <taxon>Eukaryota</taxon>
        <taxon>Metazoa</taxon>
        <taxon>Ecdysozoa</taxon>
        <taxon>Arthropoda</taxon>
        <taxon>Hexapoda</taxon>
        <taxon>Insecta</taxon>
        <taxon>Pterygota</taxon>
        <taxon>Neoptera</taxon>
        <taxon>Endopterygota</taxon>
        <taxon>Lepidoptera</taxon>
        <taxon>Glossata</taxon>
        <taxon>Ditrysia</taxon>
        <taxon>Papilionoidea</taxon>
        <taxon>Papilionidae</taxon>
        <taxon>Parnassiinae</taxon>
        <taxon>Parnassini</taxon>
        <taxon>Parnassius</taxon>
        <taxon>Parnassius</taxon>
    </lineage>
</organism>
<comment type="caution">
    <text evidence="2">The sequence shown here is derived from an EMBL/GenBank/DDBJ whole genome shotgun (WGS) entry which is preliminary data.</text>
</comment>
<dbReference type="GO" id="GO:0005546">
    <property type="term" value="F:phosphatidylinositol-4,5-bisphosphate binding"/>
    <property type="evidence" value="ECO:0007669"/>
    <property type="project" value="TreeGrafter"/>
</dbReference>
<dbReference type="Proteomes" id="UP000691718">
    <property type="component" value="Unassembled WGS sequence"/>
</dbReference>
<dbReference type="OrthoDB" id="6932692at2759"/>
<protein>
    <submittedName>
        <fullName evidence="2">(apollo) hypothetical protein</fullName>
    </submittedName>
</protein>
<evidence type="ECO:0000256" key="1">
    <source>
        <dbReference type="SAM" id="MobiDB-lite"/>
    </source>
</evidence>
<dbReference type="PANTHER" id="PTHR16092">
    <property type="entry name" value="SEC3/SYNTAXIN-RELATED"/>
    <property type="match status" value="1"/>
</dbReference>
<dbReference type="GO" id="GO:0000145">
    <property type="term" value="C:exocyst"/>
    <property type="evidence" value="ECO:0007669"/>
    <property type="project" value="TreeGrafter"/>
</dbReference>
<dbReference type="GO" id="GO:0005886">
    <property type="term" value="C:plasma membrane"/>
    <property type="evidence" value="ECO:0007669"/>
    <property type="project" value="TreeGrafter"/>
</dbReference>
<dbReference type="PANTHER" id="PTHR16092:SF14">
    <property type="entry name" value="EXOCYST COMPLEX COMPONENT 1 ISOFORM X1"/>
    <property type="match status" value="1"/>
</dbReference>
<feature type="region of interest" description="Disordered" evidence="1">
    <location>
        <begin position="214"/>
        <end position="233"/>
    </location>
</feature>
<dbReference type="EMBL" id="CAJQZP010001568">
    <property type="protein sequence ID" value="CAG5054709.1"/>
    <property type="molecule type" value="Genomic_DNA"/>
</dbReference>
<reference evidence="2" key="1">
    <citation type="submission" date="2021-04" db="EMBL/GenBank/DDBJ databases">
        <authorList>
            <person name="Tunstrom K."/>
        </authorList>
    </citation>
    <scope>NUCLEOTIDE SEQUENCE</scope>
</reference>
<dbReference type="AlphaFoldDB" id="A0A8S3Y9J3"/>
<proteinExistence type="predicted"/>
<evidence type="ECO:0000313" key="2">
    <source>
        <dbReference type="EMBL" id="CAG5054709.1"/>
    </source>
</evidence>
<name>A0A8S3Y9J3_PARAO</name>
<evidence type="ECO:0000313" key="3">
    <source>
        <dbReference type="Proteomes" id="UP000691718"/>
    </source>
</evidence>
<dbReference type="GO" id="GO:0006887">
    <property type="term" value="P:exocytosis"/>
    <property type="evidence" value="ECO:0007669"/>
    <property type="project" value="TreeGrafter"/>
</dbReference>
<accession>A0A8S3Y9J3</accession>
<sequence length="357" mass="37892">MSVKQITKLVNTYPQQMSLNCLLYCTNLAGDAGGPRARAGGGGGASRGVEGVRGWGGVGGGEAGGCGAAALRLGAVRERLRRLARARDSLAAALARHLNNALIHLGNAAHEPDPRDTRRHHAHLLPYAPFMRWLKDMDDKAYDGLVKVYVGTWARVHERTVRAACENARAALAAAPPDRADLLLDEVLNLVEELCNAEQDFCTQFFHLDVDVKGESSDGDGEKSESGERGEVPRKCGAETRRFMSELFPTLDSELVALVAHLERSDPYGAMRALACAGRRVLGEGGAGGAGEGGGAGGEEARWWRGALAGVAVAAKRGADRAVAERLAALPDAVKQASTTISYSYICIVFVNQHTLL</sequence>